<reference evidence="9 10" key="1">
    <citation type="journal article" date="2008" name="Nature">
        <title>The Phaeodactylum genome reveals the evolutionary history of diatom genomes.</title>
        <authorList>
            <person name="Bowler C."/>
            <person name="Allen A.E."/>
            <person name="Badger J.H."/>
            <person name="Grimwood J."/>
            <person name="Jabbari K."/>
            <person name="Kuo A."/>
            <person name="Maheswari U."/>
            <person name="Martens C."/>
            <person name="Maumus F."/>
            <person name="Otillar R.P."/>
            <person name="Rayko E."/>
            <person name="Salamov A."/>
            <person name="Vandepoele K."/>
            <person name="Beszteri B."/>
            <person name="Gruber A."/>
            <person name="Heijde M."/>
            <person name="Katinka M."/>
            <person name="Mock T."/>
            <person name="Valentin K."/>
            <person name="Verret F."/>
            <person name="Berges J.A."/>
            <person name="Brownlee C."/>
            <person name="Cadoret J.P."/>
            <person name="Chiovitti A."/>
            <person name="Choi C.J."/>
            <person name="Coesel S."/>
            <person name="De Martino A."/>
            <person name="Detter J.C."/>
            <person name="Durkin C."/>
            <person name="Falciatore A."/>
            <person name="Fournet J."/>
            <person name="Haruta M."/>
            <person name="Huysman M.J."/>
            <person name="Jenkins B.D."/>
            <person name="Jiroutova K."/>
            <person name="Jorgensen R.E."/>
            <person name="Joubert Y."/>
            <person name="Kaplan A."/>
            <person name="Kroger N."/>
            <person name="Kroth P.G."/>
            <person name="La Roche J."/>
            <person name="Lindquist E."/>
            <person name="Lommer M."/>
            <person name="Martin-Jezequel V."/>
            <person name="Lopez P.J."/>
            <person name="Lucas S."/>
            <person name="Mangogna M."/>
            <person name="McGinnis K."/>
            <person name="Medlin L.K."/>
            <person name="Montsant A."/>
            <person name="Oudot-Le Secq M.P."/>
            <person name="Napoli C."/>
            <person name="Obornik M."/>
            <person name="Parker M.S."/>
            <person name="Petit J.L."/>
            <person name="Porcel B.M."/>
            <person name="Poulsen N."/>
            <person name="Robison M."/>
            <person name="Rychlewski L."/>
            <person name="Rynearson T.A."/>
            <person name="Schmutz J."/>
            <person name="Shapiro H."/>
            <person name="Siaut M."/>
            <person name="Stanley M."/>
            <person name="Sussman M.R."/>
            <person name="Taylor A.R."/>
            <person name="Vardi A."/>
            <person name="von Dassow P."/>
            <person name="Vyverman W."/>
            <person name="Willis A."/>
            <person name="Wyrwicz L.S."/>
            <person name="Rokhsar D.S."/>
            <person name="Weissenbach J."/>
            <person name="Armbrust E.V."/>
            <person name="Green B.R."/>
            <person name="Van de Peer Y."/>
            <person name="Grigoriev I.V."/>
        </authorList>
    </citation>
    <scope>NUCLEOTIDE SEQUENCE [LARGE SCALE GENOMIC DNA]</scope>
    <source>
        <strain evidence="9 10">CCAP 1055/1</strain>
    </source>
</reference>
<dbReference type="STRING" id="556484.B7GCR4"/>
<dbReference type="SUPFAM" id="SSF50182">
    <property type="entry name" value="Sm-like ribonucleoproteins"/>
    <property type="match status" value="1"/>
</dbReference>
<dbReference type="InterPro" id="IPR044642">
    <property type="entry name" value="PTHR15588"/>
</dbReference>
<dbReference type="InterPro" id="IPR010920">
    <property type="entry name" value="LSM_dom_sf"/>
</dbReference>
<dbReference type="InterPro" id="IPR001163">
    <property type="entry name" value="Sm_dom_euk/arc"/>
</dbReference>
<feature type="region of interest" description="Disordered" evidence="7">
    <location>
        <begin position="1"/>
        <end position="83"/>
    </location>
</feature>
<dbReference type="Pfam" id="PF01423">
    <property type="entry name" value="LSM"/>
    <property type="match status" value="1"/>
</dbReference>
<sequence>MPLPDSITNLGGPTMVTSTPSGTTTALPPSTEDSMHSSSPTPFPGNRPGGRGPKRSQGATSTRTPRRPTEATTTLHQTSGIPYGHVPAYLPGSASLVEELDQRVLIVLRDGKHVVGTLVSYDQFSNLILHETVERRMKRCRETSTGIVTYYADVPLGLYVVRGDSIVLCGPLVDEDDIPAINAYAGRGGPGNHHSMQKVTLEELAEKTADSAVQLEWDFDTDLIA</sequence>
<protein>
    <recommendedName>
        <fullName evidence="6">U6 snRNA-associated Sm-like protein LSm1</fullName>
    </recommendedName>
</protein>
<dbReference type="Gene3D" id="2.30.30.100">
    <property type="match status" value="1"/>
</dbReference>
<dbReference type="InterPro" id="IPR034104">
    <property type="entry name" value="Lsm1"/>
</dbReference>
<dbReference type="GO" id="GO:0006397">
    <property type="term" value="P:mRNA processing"/>
    <property type="evidence" value="ECO:0007669"/>
    <property type="project" value="UniProtKB-UniRule"/>
</dbReference>
<comment type="subcellular location">
    <subcellularLocation>
        <location evidence="6">Cytoplasm</location>
    </subcellularLocation>
    <subcellularLocation>
        <location evidence="6">Cytoplasm</location>
        <location evidence="6">P-body</location>
    </subcellularLocation>
</comment>
<dbReference type="Proteomes" id="UP000000759">
    <property type="component" value="Chromosome 26"/>
</dbReference>
<dbReference type="InterPro" id="IPR047575">
    <property type="entry name" value="Sm"/>
</dbReference>
<dbReference type="PANTHER" id="PTHR15588">
    <property type="entry name" value="LSM1"/>
    <property type="match status" value="1"/>
</dbReference>
<keyword evidence="5 6" id="KW-0687">Ribonucleoprotein</keyword>
<name>B7GCR4_PHATC</name>
<evidence type="ECO:0000256" key="2">
    <source>
        <dbReference type="ARBA" id="ARBA00022490"/>
    </source>
</evidence>
<dbReference type="GO" id="GO:1990904">
    <property type="term" value="C:ribonucleoprotein complex"/>
    <property type="evidence" value="ECO:0007669"/>
    <property type="project" value="UniProtKB-KW"/>
</dbReference>
<keyword evidence="3 6" id="KW-0507">mRNA processing</keyword>
<dbReference type="SMART" id="SM00651">
    <property type="entry name" value="Sm"/>
    <property type="match status" value="1"/>
</dbReference>
<organism evidence="9 10">
    <name type="scientific">Phaeodactylum tricornutum (strain CCAP 1055/1)</name>
    <dbReference type="NCBI Taxonomy" id="556484"/>
    <lineage>
        <taxon>Eukaryota</taxon>
        <taxon>Sar</taxon>
        <taxon>Stramenopiles</taxon>
        <taxon>Ochrophyta</taxon>
        <taxon>Bacillariophyta</taxon>
        <taxon>Bacillariophyceae</taxon>
        <taxon>Bacillariophycidae</taxon>
        <taxon>Naviculales</taxon>
        <taxon>Phaeodactylaceae</taxon>
        <taxon>Phaeodactylum</taxon>
    </lineage>
</organism>
<keyword evidence="10" id="KW-1185">Reference proteome</keyword>
<feature type="compositionally biased region" description="Low complexity" evidence="7">
    <location>
        <begin position="11"/>
        <end position="31"/>
    </location>
</feature>
<evidence type="ECO:0000256" key="4">
    <source>
        <dbReference type="ARBA" id="ARBA00022884"/>
    </source>
</evidence>
<proteinExistence type="inferred from homology"/>
<keyword evidence="2 6" id="KW-0963">Cytoplasm</keyword>
<evidence type="ECO:0000256" key="6">
    <source>
        <dbReference type="RuleBase" id="RU365047"/>
    </source>
</evidence>
<comment type="function">
    <text evidence="6">Probably involved with other LSm subunits in the general process of degradation of mRNAs.</text>
</comment>
<dbReference type="PROSITE" id="PS52002">
    <property type="entry name" value="SM"/>
    <property type="match status" value="1"/>
</dbReference>
<evidence type="ECO:0000256" key="7">
    <source>
        <dbReference type="SAM" id="MobiDB-lite"/>
    </source>
</evidence>
<dbReference type="GO" id="GO:0000290">
    <property type="term" value="P:deadenylation-dependent decapping of nuclear-transcribed mRNA"/>
    <property type="evidence" value="ECO:0007669"/>
    <property type="project" value="TreeGrafter"/>
</dbReference>
<evidence type="ECO:0000313" key="9">
    <source>
        <dbReference type="EMBL" id="EEC43581.1"/>
    </source>
</evidence>
<dbReference type="KEGG" id="pti:PHATRDRAFT_50048"/>
<dbReference type="PANTHER" id="PTHR15588:SF8">
    <property type="entry name" value="U6 SNRNA-ASSOCIATED SM-LIKE PROTEIN LSM1"/>
    <property type="match status" value="1"/>
</dbReference>
<dbReference type="EMBL" id="CM000628">
    <property type="protein sequence ID" value="EEC43581.1"/>
    <property type="molecule type" value="Genomic_DNA"/>
</dbReference>
<evidence type="ECO:0000259" key="8">
    <source>
        <dbReference type="PROSITE" id="PS52002"/>
    </source>
</evidence>
<dbReference type="PaxDb" id="2850-Phatr50048"/>
<dbReference type="RefSeq" id="XP_002184845.1">
    <property type="nucleotide sequence ID" value="XM_002184809.1"/>
</dbReference>
<gene>
    <name evidence="6" type="primary">LSM1</name>
    <name evidence="9" type="ORF">PHATRDRAFT_50048</name>
</gene>
<feature type="domain" description="Sm" evidence="8">
    <location>
        <begin position="91"/>
        <end position="175"/>
    </location>
</feature>
<dbReference type="GO" id="GO:1990726">
    <property type="term" value="C:Lsm1-7-Pat1 complex"/>
    <property type="evidence" value="ECO:0007669"/>
    <property type="project" value="TreeGrafter"/>
</dbReference>
<comment type="similarity">
    <text evidence="1 6">Belongs to the snRNP Sm proteins family.</text>
</comment>
<reference evidence="10" key="2">
    <citation type="submission" date="2008-08" db="EMBL/GenBank/DDBJ databases">
        <authorList>
            <consortium name="Diatom Consortium"/>
            <person name="Grigoriev I."/>
            <person name="Grimwood J."/>
            <person name="Kuo A."/>
            <person name="Otillar R.P."/>
            <person name="Salamov A."/>
            <person name="Detter J.C."/>
            <person name="Lindquist E."/>
            <person name="Shapiro H."/>
            <person name="Lucas S."/>
            <person name="Glavina del Rio T."/>
            <person name="Pitluck S."/>
            <person name="Rokhsar D."/>
            <person name="Bowler C."/>
        </authorList>
    </citation>
    <scope>GENOME REANNOTATION</scope>
    <source>
        <strain evidence="10">CCAP 1055/1</strain>
    </source>
</reference>
<evidence type="ECO:0000313" key="10">
    <source>
        <dbReference type="Proteomes" id="UP000000759"/>
    </source>
</evidence>
<dbReference type="OrthoDB" id="10263346at2759"/>
<dbReference type="AlphaFoldDB" id="B7GCR4"/>
<evidence type="ECO:0000256" key="1">
    <source>
        <dbReference type="ARBA" id="ARBA00006850"/>
    </source>
</evidence>
<dbReference type="GO" id="GO:0003729">
    <property type="term" value="F:mRNA binding"/>
    <property type="evidence" value="ECO:0007669"/>
    <property type="project" value="TreeGrafter"/>
</dbReference>
<dbReference type="GO" id="GO:0000932">
    <property type="term" value="C:P-body"/>
    <property type="evidence" value="ECO:0007669"/>
    <property type="project" value="UniProtKB-SubCell"/>
</dbReference>
<accession>B7GCR4</accession>
<dbReference type="HOGENOM" id="CLU_1113162_0_0_1"/>
<dbReference type="GeneID" id="7198742"/>
<evidence type="ECO:0000256" key="3">
    <source>
        <dbReference type="ARBA" id="ARBA00022664"/>
    </source>
</evidence>
<comment type="subunit">
    <text evidence="6">LSm subunits form a heteromer with a donut shape.</text>
</comment>
<evidence type="ECO:0000256" key="5">
    <source>
        <dbReference type="ARBA" id="ARBA00023274"/>
    </source>
</evidence>
<keyword evidence="4 6" id="KW-0694">RNA-binding</keyword>
<dbReference type="eggNOG" id="KOG1782">
    <property type="taxonomic scope" value="Eukaryota"/>
</dbReference>
<dbReference type="InParanoid" id="B7GCR4"/>
<dbReference type="CDD" id="cd01728">
    <property type="entry name" value="LSm1"/>
    <property type="match status" value="1"/>
</dbReference>